<dbReference type="Proteomes" id="UP000198992">
    <property type="component" value="Unassembled WGS sequence"/>
</dbReference>
<dbReference type="EMBL" id="FNTH01000001">
    <property type="protein sequence ID" value="SEE43599.1"/>
    <property type="molecule type" value="Genomic_DNA"/>
</dbReference>
<sequence>MRALLARFLRDDVGATAIEYAIIAGGISIVIVAGVRGIGTTVSGQFTAVSSAFK</sequence>
<organism evidence="1 2">
    <name type="scientific">Bradyrhizobium erythrophlei</name>
    <dbReference type="NCBI Taxonomy" id="1437360"/>
    <lineage>
        <taxon>Bacteria</taxon>
        <taxon>Pseudomonadati</taxon>
        <taxon>Pseudomonadota</taxon>
        <taxon>Alphaproteobacteria</taxon>
        <taxon>Hyphomicrobiales</taxon>
        <taxon>Nitrobacteraceae</taxon>
        <taxon>Bradyrhizobium</taxon>
    </lineage>
</organism>
<evidence type="ECO:0000313" key="1">
    <source>
        <dbReference type="EMBL" id="SEE43599.1"/>
    </source>
</evidence>
<gene>
    <name evidence="1" type="ORF">SAMN05444164_8092</name>
</gene>
<name>A0A1H5ITK2_9BRAD</name>
<dbReference type="AlphaFoldDB" id="A0A1H5ITK2"/>
<protein>
    <submittedName>
        <fullName evidence="1">Pilus assembly protein Flp/PilA</fullName>
    </submittedName>
</protein>
<proteinExistence type="predicted"/>
<dbReference type="Pfam" id="PF04964">
    <property type="entry name" value="Flp_Fap"/>
    <property type="match status" value="1"/>
</dbReference>
<dbReference type="InterPro" id="IPR007047">
    <property type="entry name" value="Flp_Fap"/>
</dbReference>
<evidence type="ECO:0000313" key="2">
    <source>
        <dbReference type="Proteomes" id="UP000198992"/>
    </source>
</evidence>
<reference evidence="1 2" key="1">
    <citation type="submission" date="2016-10" db="EMBL/GenBank/DDBJ databases">
        <authorList>
            <person name="de Groot N.N."/>
        </authorList>
    </citation>
    <scope>NUCLEOTIDE SEQUENCE [LARGE SCALE GENOMIC DNA]</scope>
    <source>
        <strain evidence="1 2">MT12</strain>
    </source>
</reference>
<accession>A0A1H5ITK2</accession>